<dbReference type="PANTHER" id="PTHR42964">
    <property type="entry name" value="ENOYL-COA HYDRATASE"/>
    <property type="match status" value="1"/>
</dbReference>
<organism evidence="3 4">
    <name type="scientific">Phytohabitans kaempferiae</name>
    <dbReference type="NCBI Taxonomy" id="1620943"/>
    <lineage>
        <taxon>Bacteria</taxon>
        <taxon>Bacillati</taxon>
        <taxon>Actinomycetota</taxon>
        <taxon>Actinomycetes</taxon>
        <taxon>Micromonosporales</taxon>
        <taxon>Micromonosporaceae</taxon>
    </lineage>
</organism>
<dbReference type="InterPro" id="IPR001753">
    <property type="entry name" value="Enoyl-CoA_hydra/iso"/>
</dbReference>
<sequence length="281" mass="29805">MTSTASDSAEELIVERDGAVVILTLNRPHRMNALGEDLHHRLQRVWRELSEDPECRAVVVTGAGERAFCTGMDLAENARRGGVRQDSAAATDVRDAGKVTALRNGSLLPVVVAVNGVCAGAGLHFVADGDVVIAADRATFTDTHVSVGQVAALEPILLAQRIGAGNALRLAVMGRALRLSATEALAISLVHEVVPQDRLRERALQVAHAIAANSPAAVRASKLAIWRSLGLPPLAGLQAGWELVREHWGHPDSKEGPKAFMEKRQPSWAPSPAGSVDVLSH</sequence>
<dbReference type="RefSeq" id="WP_377260951.1">
    <property type="nucleotide sequence ID" value="NZ_JBHLUH010000083.1"/>
</dbReference>
<feature type="compositionally biased region" description="Basic and acidic residues" evidence="2">
    <location>
        <begin position="248"/>
        <end position="265"/>
    </location>
</feature>
<dbReference type="Gene3D" id="1.10.12.10">
    <property type="entry name" value="Lyase 2-enoyl-coa Hydratase, Chain A, domain 2"/>
    <property type="match status" value="1"/>
</dbReference>
<dbReference type="InterPro" id="IPR014748">
    <property type="entry name" value="Enoyl-CoA_hydra_C"/>
</dbReference>
<dbReference type="EMBL" id="JBHLUH010000083">
    <property type="protein sequence ID" value="MFC0533398.1"/>
    <property type="molecule type" value="Genomic_DNA"/>
</dbReference>
<proteinExistence type="inferred from homology"/>
<reference evidence="3 4" key="1">
    <citation type="submission" date="2024-09" db="EMBL/GenBank/DDBJ databases">
        <authorList>
            <person name="Sun Q."/>
            <person name="Mori K."/>
        </authorList>
    </citation>
    <scope>NUCLEOTIDE SEQUENCE [LARGE SCALE GENOMIC DNA]</scope>
    <source>
        <strain evidence="3 4">TBRC 3947</strain>
    </source>
</reference>
<comment type="caution">
    <text evidence="3">The sequence shown here is derived from an EMBL/GenBank/DDBJ whole genome shotgun (WGS) entry which is preliminary data.</text>
</comment>
<keyword evidence="4" id="KW-1185">Reference proteome</keyword>
<feature type="region of interest" description="Disordered" evidence="2">
    <location>
        <begin position="248"/>
        <end position="281"/>
    </location>
</feature>
<evidence type="ECO:0000313" key="4">
    <source>
        <dbReference type="Proteomes" id="UP001589867"/>
    </source>
</evidence>
<name>A0ABV6MGC8_9ACTN</name>
<dbReference type="SUPFAM" id="SSF52096">
    <property type="entry name" value="ClpP/crotonase"/>
    <property type="match status" value="1"/>
</dbReference>
<dbReference type="PANTHER" id="PTHR42964:SF1">
    <property type="entry name" value="POLYKETIDE BIOSYNTHESIS ENOYL-COA HYDRATASE PKSH-RELATED"/>
    <property type="match status" value="1"/>
</dbReference>
<dbReference type="InterPro" id="IPR029045">
    <property type="entry name" value="ClpP/crotonase-like_dom_sf"/>
</dbReference>
<comment type="similarity">
    <text evidence="1">Belongs to the enoyl-CoA hydratase/isomerase family.</text>
</comment>
<dbReference type="InterPro" id="IPR051683">
    <property type="entry name" value="Enoyl-CoA_Hydratase/Isomerase"/>
</dbReference>
<dbReference type="Proteomes" id="UP001589867">
    <property type="component" value="Unassembled WGS sequence"/>
</dbReference>
<evidence type="ECO:0000313" key="3">
    <source>
        <dbReference type="EMBL" id="MFC0533398.1"/>
    </source>
</evidence>
<accession>A0ABV6MGC8</accession>
<dbReference type="Gene3D" id="3.90.226.10">
    <property type="entry name" value="2-enoyl-CoA Hydratase, Chain A, domain 1"/>
    <property type="match status" value="1"/>
</dbReference>
<evidence type="ECO:0000256" key="1">
    <source>
        <dbReference type="ARBA" id="ARBA00005254"/>
    </source>
</evidence>
<protein>
    <submittedName>
        <fullName evidence="3">Enoyl-CoA hydratase/isomerase family protein</fullName>
    </submittedName>
</protein>
<dbReference type="Pfam" id="PF00378">
    <property type="entry name" value="ECH_1"/>
    <property type="match status" value="1"/>
</dbReference>
<gene>
    <name evidence="3" type="ORF">ACFFIA_37920</name>
</gene>
<evidence type="ECO:0000256" key="2">
    <source>
        <dbReference type="SAM" id="MobiDB-lite"/>
    </source>
</evidence>
<dbReference type="CDD" id="cd06558">
    <property type="entry name" value="crotonase-like"/>
    <property type="match status" value="1"/>
</dbReference>